<evidence type="ECO:0000256" key="1">
    <source>
        <dbReference type="SAM" id="MobiDB-lite"/>
    </source>
</evidence>
<dbReference type="SUPFAM" id="SSF53300">
    <property type="entry name" value="vWA-like"/>
    <property type="match status" value="1"/>
</dbReference>
<reference evidence="2" key="1">
    <citation type="submission" date="2022-10" db="EMBL/GenBank/DDBJ databases">
        <authorList>
            <person name="Chen Y."/>
            <person name="Dougan E. K."/>
            <person name="Chan C."/>
            <person name="Rhodes N."/>
            <person name="Thang M."/>
        </authorList>
    </citation>
    <scope>NUCLEOTIDE SEQUENCE</scope>
</reference>
<gene>
    <name evidence="2" type="ORF">C1SCF055_LOCUS23116</name>
</gene>
<dbReference type="AlphaFoldDB" id="A0A9P1CUP6"/>
<reference evidence="3 4" key="2">
    <citation type="submission" date="2024-05" db="EMBL/GenBank/DDBJ databases">
        <authorList>
            <person name="Chen Y."/>
            <person name="Shah S."/>
            <person name="Dougan E. K."/>
            <person name="Thang M."/>
            <person name="Chan C."/>
        </authorList>
    </citation>
    <scope>NUCLEOTIDE SEQUENCE [LARGE SCALE GENOMIC DNA]</scope>
</reference>
<dbReference type="EMBL" id="CAMXCT030002224">
    <property type="protein sequence ID" value="CAL4783968.1"/>
    <property type="molecule type" value="Genomic_DNA"/>
</dbReference>
<accession>A0A9P1CUP6</accession>
<keyword evidence="4" id="KW-1185">Reference proteome</keyword>
<dbReference type="InterPro" id="IPR036465">
    <property type="entry name" value="vWFA_dom_sf"/>
</dbReference>
<feature type="region of interest" description="Disordered" evidence="1">
    <location>
        <begin position="456"/>
        <end position="475"/>
    </location>
</feature>
<protein>
    <submittedName>
        <fullName evidence="3">ATP-dependent RNA helicase</fullName>
    </submittedName>
</protein>
<organism evidence="2">
    <name type="scientific">Cladocopium goreaui</name>
    <dbReference type="NCBI Taxonomy" id="2562237"/>
    <lineage>
        <taxon>Eukaryota</taxon>
        <taxon>Sar</taxon>
        <taxon>Alveolata</taxon>
        <taxon>Dinophyceae</taxon>
        <taxon>Suessiales</taxon>
        <taxon>Symbiodiniaceae</taxon>
        <taxon>Cladocopium</taxon>
    </lineage>
</organism>
<keyword evidence="3" id="KW-0547">Nucleotide-binding</keyword>
<comment type="caution">
    <text evidence="2">The sequence shown here is derived from an EMBL/GenBank/DDBJ whole genome shotgun (WGS) entry which is preliminary data.</text>
</comment>
<evidence type="ECO:0000313" key="4">
    <source>
        <dbReference type="Proteomes" id="UP001152797"/>
    </source>
</evidence>
<keyword evidence="3" id="KW-0378">Hydrolase</keyword>
<dbReference type="OrthoDB" id="414447at2759"/>
<dbReference type="Gene3D" id="3.40.50.410">
    <property type="entry name" value="von Willebrand factor, type A domain"/>
    <property type="match status" value="1"/>
</dbReference>
<dbReference type="GO" id="GO:0004386">
    <property type="term" value="F:helicase activity"/>
    <property type="evidence" value="ECO:0007669"/>
    <property type="project" value="UniProtKB-KW"/>
</dbReference>
<evidence type="ECO:0000313" key="3">
    <source>
        <dbReference type="EMBL" id="CAL4783968.1"/>
    </source>
</evidence>
<dbReference type="Proteomes" id="UP001152797">
    <property type="component" value="Unassembled WGS sequence"/>
</dbReference>
<keyword evidence="3" id="KW-0067">ATP-binding</keyword>
<proteinExistence type="predicted"/>
<evidence type="ECO:0000313" key="2">
    <source>
        <dbReference type="EMBL" id="CAI3996656.1"/>
    </source>
</evidence>
<dbReference type="EMBL" id="CAMXCT010002224">
    <property type="protein sequence ID" value="CAI3996656.1"/>
    <property type="molecule type" value="Genomic_DNA"/>
</dbReference>
<dbReference type="EMBL" id="CAMXCT020002224">
    <property type="protein sequence ID" value="CAL1150031.1"/>
    <property type="molecule type" value="Genomic_DNA"/>
</dbReference>
<name>A0A9P1CUP6_9DINO</name>
<keyword evidence="3" id="KW-0347">Helicase</keyword>
<sequence length="496" mass="54851">MVPRVGRTLGKHLPKVTGNCWKMRTFSAASSDASRIDVRQSWNSLTGSQKQAWNVLGVEGATMWKRLSQPDESVKVLKLKRFDKLTAAQQAAVIHGLDLDVATWDAFVEKRKSQLESAPLGHTELAESRDVARSGLADSILSSAWSITKRYGPALGAVLSDAKVTTGRMPRSGAAAVAAVAGQLLEMLPWMVDFREGQVLVEELETVLYLDDSGSMNGANLSEARGALRKMAHLLQDSPTRVCTFGTHKQVILPREPNRSPRSSSTNALAAPERTPLYFSPKFEKLNPDIIGLQWKGRSPGTYMWHMILGDIREKYLPGNGKLRAIVITDGLDTHSPSPYQGIQGMNPMMRQLLEDGFDIEWHIVVISINNILGRPAISSADILKYEALAETTGGGFLHIDEPGVMNDYSARHFLTSLEKAVTGSDSSFLDSANFSDQQSKGARFLRRLHQSNHHLEDQAADQVRRQKQLELRKQDPVASRLPWLPLLESSRKGKK</sequence>